<comment type="caution">
    <text evidence="2">The sequence shown here is derived from an EMBL/GenBank/DDBJ whole genome shotgun (WGS) entry which is preliminary data.</text>
</comment>
<feature type="signal peptide" evidence="1">
    <location>
        <begin position="1"/>
        <end position="22"/>
    </location>
</feature>
<evidence type="ECO:0000313" key="3">
    <source>
        <dbReference type="Proteomes" id="UP000823521"/>
    </source>
</evidence>
<keyword evidence="1" id="KW-0732">Signal</keyword>
<dbReference type="RefSeq" id="WP_208813352.1">
    <property type="nucleotide sequence ID" value="NZ_WVUH01000068.1"/>
</dbReference>
<accession>A0ABS3VPZ2</accession>
<reference evidence="2 3" key="1">
    <citation type="submission" date="2019-12" db="EMBL/GenBank/DDBJ databases">
        <title>Whole genome sequencing of endophytic Actinobacterium Micromonospora sp. MPMI6T.</title>
        <authorList>
            <person name="Evv R."/>
            <person name="Podile A.R."/>
        </authorList>
    </citation>
    <scope>NUCLEOTIDE SEQUENCE [LARGE SCALE GENOMIC DNA]</scope>
    <source>
        <strain evidence="2 3">MPMI6</strain>
    </source>
</reference>
<evidence type="ECO:0008006" key="4">
    <source>
        <dbReference type="Google" id="ProtNLM"/>
    </source>
</evidence>
<keyword evidence="3" id="KW-1185">Reference proteome</keyword>
<gene>
    <name evidence="2" type="ORF">GSF22_10600</name>
</gene>
<evidence type="ECO:0000256" key="1">
    <source>
        <dbReference type="SAM" id="SignalP"/>
    </source>
</evidence>
<name>A0ABS3VPZ2_MICEH</name>
<evidence type="ECO:0000313" key="2">
    <source>
        <dbReference type="EMBL" id="MBO4206449.1"/>
    </source>
</evidence>
<dbReference type="EMBL" id="WVUH01000068">
    <property type="protein sequence ID" value="MBO4206449.1"/>
    <property type="molecule type" value="Genomic_DNA"/>
</dbReference>
<sequence length="239" mass="23408">MTTFSGTTAARLAALSTVVALGAGCGVLDTVQNAVDTANALGGFADRLGRAATLTYTGTYTVTGGTGGTVTIVQAPPNSAVVHGDDRIISTPQSLILCDGADCQAAPNAAASAATADATLVAGVTGAGFVTPELALGLVAAAAIIPSSDVRTSERTIAGQPSLCADVTGITDPQGGTGELVEDFSVCVTEAGVLASFSGRLNTGEEAAIELSEYSTEADPAAFAPPADATVTDVTRLAG</sequence>
<dbReference type="Proteomes" id="UP000823521">
    <property type="component" value="Unassembled WGS sequence"/>
</dbReference>
<feature type="chain" id="PRO_5045836534" description="Lipoprotein" evidence="1">
    <location>
        <begin position="23"/>
        <end position="239"/>
    </location>
</feature>
<protein>
    <recommendedName>
        <fullName evidence="4">Lipoprotein</fullName>
    </recommendedName>
</protein>
<proteinExistence type="predicted"/>
<organism evidence="2 3">
    <name type="scientific">Micromonospora echinofusca</name>
    <dbReference type="NCBI Taxonomy" id="47858"/>
    <lineage>
        <taxon>Bacteria</taxon>
        <taxon>Bacillati</taxon>
        <taxon>Actinomycetota</taxon>
        <taxon>Actinomycetes</taxon>
        <taxon>Micromonosporales</taxon>
        <taxon>Micromonosporaceae</taxon>
        <taxon>Micromonospora</taxon>
    </lineage>
</organism>